<reference evidence="3" key="1">
    <citation type="submission" date="2023-06" db="EMBL/GenBank/DDBJ databases">
        <title>Genome-scale phylogeny and comparative genomics of the fungal order Sordariales.</title>
        <authorList>
            <consortium name="Lawrence Berkeley National Laboratory"/>
            <person name="Hensen N."/>
            <person name="Bonometti L."/>
            <person name="Westerberg I."/>
            <person name="Brannstrom I.O."/>
            <person name="Guillou S."/>
            <person name="Cros-Aarteil S."/>
            <person name="Calhoun S."/>
            <person name="Haridas S."/>
            <person name="Kuo A."/>
            <person name="Mondo S."/>
            <person name="Pangilinan J."/>
            <person name="Riley R."/>
            <person name="Labutti K."/>
            <person name="Andreopoulos B."/>
            <person name="Lipzen A."/>
            <person name="Chen C."/>
            <person name="Yanf M."/>
            <person name="Daum C."/>
            <person name="Ng V."/>
            <person name="Clum A."/>
            <person name="Steindorff A."/>
            <person name="Ohm R."/>
            <person name="Martin F."/>
            <person name="Silar P."/>
            <person name="Natvig D."/>
            <person name="Lalanne C."/>
            <person name="Gautier V."/>
            <person name="Ament-Velasquez S.L."/>
            <person name="Kruys A."/>
            <person name="Hutchinson M.I."/>
            <person name="Powell A.J."/>
            <person name="Barry K."/>
            <person name="Miller A.N."/>
            <person name="Grigoriev I.V."/>
            <person name="Debuchy R."/>
            <person name="Gladieux P."/>
            <person name="Thoren M.H."/>
            <person name="Johannesson H."/>
        </authorList>
    </citation>
    <scope>NUCLEOTIDE SEQUENCE</scope>
    <source>
        <strain evidence="3">CBS 606.72</strain>
    </source>
</reference>
<feature type="domain" description="DUF7779" evidence="2">
    <location>
        <begin position="551"/>
        <end position="624"/>
    </location>
</feature>
<evidence type="ECO:0000259" key="2">
    <source>
        <dbReference type="Pfam" id="PF25000"/>
    </source>
</evidence>
<accession>A0AA39WNX3</accession>
<evidence type="ECO:0000259" key="1">
    <source>
        <dbReference type="Pfam" id="PF06985"/>
    </source>
</evidence>
<dbReference type="PANTHER" id="PTHR46082:SF6">
    <property type="entry name" value="AAA+ ATPASE DOMAIN-CONTAINING PROTEIN-RELATED"/>
    <property type="match status" value="1"/>
</dbReference>
<organism evidence="3 4">
    <name type="scientific">Immersiella caudata</name>
    <dbReference type="NCBI Taxonomy" id="314043"/>
    <lineage>
        <taxon>Eukaryota</taxon>
        <taxon>Fungi</taxon>
        <taxon>Dikarya</taxon>
        <taxon>Ascomycota</taxon>
        <taxon>Pezizomycotina</taxon>
        <taxon>Sordariomycetes</taxon>
        <taxon>Sordariomycetidae</taxon>
        <taxon>Sordariales</taxon>
        <taxon>Lasiosphaeriaceae</taxon>
        <taxon>Immersiella</taxon>
    </lineage>
</organism>
<dbReference type="PANTHER" id="PTHR46082">
    <property type="entry name" value="ATP/GTP-BINDING PROTEIN-RELATED"/>
    <property type="match status" value="1"/>
</dbReference>
<evidence type="ECO:0000313" key="4">
    <source>
        <dbReference type="Proteomes" id="UP001175000"/>
    </source>
</evidence>
<dbReference type="Pfam" id="PF06985">
    <property type="entry name" value="HET"/>
    <property type="match status" value="1"/>
</dbReference>
<dbReference type="InterPro" id="IPR056681">
    <property type="entry name" value="DUF7779"/>
</dbReference>
<dbReference type="EMBL" id="JAULSU010000004">
    <property type="protein sequence ID" value="KAK0618869.1"/>
    <property type="molecule type" value="Genomic_DNA"/>
</dbReference>
<dbReference type="AlphaFoldDB" id="A0AA39WNX3"/>
<dbReference type="Gene3D" id="1.25.40.10">
    <property type="entry name" value="Tetratricopeptide repeat domain"/>
    <property type="match status" value="3"/>
</dbReference>
<evidence type="ECO:0008006" key="5">
    <source>
        <dbReference type="Google" id="ProtNLM"/>
    </source>
</evidence>
<dbReference type="Gene3D" id="3.40.50.300">
    <property type="entry name" value="P-loop containing nucleotide triphosphate hydrolases"/>
    <property type="match status" value="1"/>
</dbReference>
<comment type="caution">
    <text evidence="3">The sequence shown here is derived from an EMBL/GenBank/DDBJ whole genome shotgun (WGS) entry which is preliminary data.</text>
</comment>
<protein>
    <recommendedName>
        <fullName evidence="5">Kinesin light chain</fullName>
    </recommendedName>
</protein>
<dbReference type="SUPFAM" id="SSF48452">
    <property type="entry name" value="TPR-like"/>
    <property type="match status" value="3"/>
</dbReference>
<dbReference type="InterPro" id="IPR027417">
    <property type="entry name" value="P-loop_NTPase"/>
</dbReference>
<feature type="domain" description="Heterokaryon incompatibility" evidence="1">
    <location>
        <begin position="26"/>
        <end position="117"/>
    </location>
</feature>
<dbReference type="Proteomes" id="UP001175000">
    <property type="component" value="Unassembled WGS sequence"/>
</dbReference>
<dbReference type="InterPro" id="IPR010730">
    <property type="entry name" value="HET"/>
</dbReference>
<dbReference type="PRINTS" id="PR00381">
    <property type="entry name" value="KINESINLIGHT"/>
</dbReference>
<dbReference type="Pfam" id="PF13424">
    <property type="entry name" value="TPR_12"/>
    <property type="match status" value="3"/>
</dbReference>
<dbReference type="Pfam" id="PF25000">
    <property type="entry name" value="DUF7779"/>
    <property type="match status" value="1"/>
</dbReference>
<dbReference type="InterPro" id="IPR011990">
    <property type="entry name" value="TPR-like_helical_dom_sf"/>
</dbReference>
<gene>
    <name evidence="3" type="ORF">B0T14DRAFT_478724</name>
</gene>
<sequence>MRLLKRAPNGGFCLTKDFVGGSIPSYAILSHTWGPDSEEVTFQDLMNGAGKHKTGYEKIRFCADQAEHDGLLYFWIDTCCINKENSSELAEAINSMFRWYHDATRCYVFLSDVSMPSGKRGALPPSRSWESAFRTSRWFTRGWTLQELLAPKLVQFFAQDGTLLGDKVSLQQLIHEITGVAVRALRGDSLALFKTEERFKWAESRQTTREEDWAYSLLGIFGVFISPIYGEGKENAVRRLNKEISDKLRSEESPELGRPAGRDDRQVSTAYFLVLYTSNPDFVGRSGILDQLKDALGFGTAPASSKSQARVSLHGLGGIGKTQIALAYVYWLQQERPEVSVFWVHASSAERFRQAYFSIAKECSIPGHDDPKVDVPPLVKSWLERKNLSRWLMVIDNADDAQLFSQPGNLGKWIPECTHGSVLVTTRNKVAGSRLTRGRCLIEVGKMDEGESRHLLHEKLDADGLDGDDLSTLSSRLEHLPLALVQAAAFIQEMDISVQEYLQFLEKSDQHLVDLLSEDFETVGRDSETPHAVVETWILSFEQIQRQDTFTGDLLSLMSLFDRQAIPRKFLSDYGARQQGREPREEIQLIKALGVLKAFSFITEDKGYTFSMHRLVQLVTRKWLGKRGTTHRFVEEALLVVSRNYPYGNYENRVVCNTYLPHAFAVLNFEGTGSRDEGLARASLLDCAAGLLNYQGQWKEAEGFLTQSTVIRKELQGEEHASTLASVAALAVTYWTQGWWENAELLGVPVMETRKKVLGTEHPDTLTSMANLASTYTNQGRWKEAEELGVQVIETSKRVLGEEHPNTLISMGNLALTYRNQGRWKEAEELGVQVIETSKRVLGEEHPSTLISMGNLVLTYYDQGRWKEAEELGVQVMETSKRVLGEEHPDTLISIGNLVLTYYDQGRWKEAEELGVQVMETRKRVLGEEHPDMLISMGNLVLTYCDQGRWKEAEELGVQVIETRKRVLGEEHPSTLISMGNLTSTYRNQGRWKEAEELGVQVMETSKRVLGEEHPDTLTSIDNLASTYRNQGRWKEAEELGVQVMETSKRVLGEEHPSTLTSMANLAHTWKRQRRLEEALDLMSRCTELQQQILGPDHPHTVSNVSTLRRWKAVAN</sequence>
<dbReference type="InterPro" id="IPR053137">
    <property type="entry name" value="NLR-like"/>
</dbReference>
<evidence type="ECO:0000313" key="3">
    <source>
        <dbReference type="EMBL" id="KAK0618869.1"/>
    </source>
</evidence>
<proteinExistence type="predicted"/>
<name>A0AA39WNX3_9PEZI</name>
<keyword evidence="4" id="KW-1185">Reference proteome</keyword>
<dbReference type="SUPFAM" id="SSF52540">
    <property type="entry name" value="P-loop containing nucleoside triphosphate hydrolases"/>
    <property type="match status" value="1"/>
</dbReference>
<dbReference type="Pfam" id="PF13374">
    <property type="entry name" value="TPR_10"/>
    <property type="match status" value="3"/>
</dbReference>